<accession>A0AC34FH20</accession>
<sequence>MAFIVPVMKKDYVLYNSTMAEARKKRANSNPLEIRRKGDSTPRISRLSCSVDIVGPSSPPTTPSSAPATPTRGKNLRISIRRINSEADNLNSQLPQSAPVGSLSPQRHVRFGFCEEIEYNELDEEFIDSQPYTPTDKVPTPCLKRPNRTCALEATPVLKRNAVLKFVTFCASSKLAKNGRFLNYLVAVFLYIFKRVFVDVISCISLFVICVTKLVLKGKECSLNDFCYLKSKTQTLIKTFHIFSNIYFGFLDIQGFYPFIPHQLCCKMYKTGQRLNILQPVFLFFFSLCQKF</sequence>
<evidence type="ECO:0000313" key="2">
    <source>
        <dbReference type="WBParaSite" id="ES5_v2.g16500.t1"/>
    </source>
</evidence>
<reference evidence="2" key="1">
    <citation type="submission" date="2022-11" db="UniProtKB">
        <authorList>
            <consortium name="WormBaseParasite"/>
        </authorList>
    </citation>
    <scope>IDENTIFICATION</scope>
</reference>
<proteinExistence type="predicted"/>
<evidence type="ECO:0000313" key="1">
    <source>
        <dbReference type="Proteomes" id="UP000887579"/>
    </source>
</evidence>
<dbReference type="WBParaSite" id="ES5_v2.g16500.t1">
    <property type="protein sequence ID" value="ES5_v2.g16500.t1"/>
    <property type="gene ID" value="ES5_v2.g16500"/>
</dbReference>
<name>A0AC34FH20_9BILA</name>
<dbReference type="Proteomes" id="UP000887579">
    <property type="component" value="Unplaced"/>
</dbReference>
<organism evidence="1 2">
    <name type="scientific">Panagrolaimus sp. ES5</name>
    <dbReference type="NCBI Taxonomy" id="591445"/>
    <lineage>
        <taxon>Eukaryota</taxon>
        <taxon>Metazoa</taxon>
        <taxon>Ecdysozoa</taxon>
        <taxon>Nematoda</taxon>
        <taxon>Chromadorea</taxon>
        <taxon>Rhabditida</taxon>
        <taxon>Tylenchina</taxon>
        <taxon>Panagrolaimomorpha</taxon>
        <taxon>Panagrolaimoidea</taxon>
        <taxon>Panagrolaimidae</taxon>
        <taxon>Panagrolaimus</taxon>
    </lineage>
</organism>
<protein>
    <submittedName>
        <fullName evidence="2">Uncharacterized protein</fullName>
    </submittedName>
</protein>